<sequence>MLDDMHETQPASAGTNTGSGSSLGANGVPGSRSPLLPALVSRDADSVEDVYSDLYSTVSQLTTTTANDIEQQPYPLTWRSSVMLVSATIGGLLFGYDTGVISGVLVSMNPSDLRLVELYDWQKEVITSITCAGSFVGSMVAYPLADRCGRKYTLTVCSVVFAVSSILMALSVTLGMLVAGRLVVGIAVGIAAQCIPVYLSEISPARIRGTVLALNSISITLGQLVAYVMAYVLVDPVDPYNKTPAAWRYLFGLGCLPALVFVLTLDFVPESPRWLLSQLRIHDAEMALHTIYPKASANEVRYALRKLVHNLNKIRLHNDETDPLILPASAKRRSVASSRTGRSSLDALLFSSLNEPENSNALGTGLKRKRHRWEARSKRALLVGCVLMFFQQITGFNAFMYYSATIFKQAGFTNPTVPSIIVALTNFTFTLLALQLIDTVGRRMMLLMTIWIMTIGLLLCSVGFELQNLSLLIVSVIIYVGAYAAGMGVVPWSSVEFLPLNRRAVGGSIISCTNWLTNSVVSMSYLSVMKRIGNENTMLIFALFTILNWLFVYIWYPEVKGLSLEEIGQVFENGVDVHFIYRNYY</sequence>
<comment type="subcellular location">
    <subcellularLocation>
        <location evidence="1">Membrane</location>
        <topology evidence="1">Multi-pass membrane protein</topology>
    </subcellularLocation>
</comment>
<dbReference type="Pfam" id="PF00083">
    <property type="entry name" value="Sugar_tr"/>
    <property type="match status" value="2"/>
</dbReference>
<feature type="transmembrane region" description="Helical" evidence="8">
    <location>
        <begin position="444"/>
        <end position="464"/>
    </location>
</feature>
<dbReference type="PANTHER" id="PTHR48020:SF12">
    <property type="entry name" value="PROTON MYO-INOSITOL COTRANSPORTER"/>
    <property type="match status" value="1"/>
</dbReference>
<dbReference type="PANTHER" id="PTHR48020">
    <property type="entry name" value="PROTON MYO-INOSITOL COTRANSPORTER"/>
    <property type="match status" value="1"/>
</dbReference>
<dbReference type="PRINTS" id="PR00171">
    <property type="entry name" value="SUGRTRNSPORT"/>
</dbReference>
<evidence type="ECO:0000256" key="3">
    <source>
        <dbReference type="ARBA" id="ARBA00022448"/>
    </source>
</evidence>
<comment type="similarity">
    <text evidence="2">Belongs to the major facilitator superfamily. Sugar transporter (TC 2.A.1.1) family.</text>
</comment>
<dbReference type="Gene3D" id="1.20.1250.20">
    <property type="entry name" value="MFS general substrate transporter like domains"/>
    <property type="match status" value="2"/>
</dbReference>
<keyword evidence="4 8" id="KW-0812">Transmembrane</keyword>
<feature type="transmembrane region" description="Helical" evidence="8">
    <location>
        <begin position="211"/>
        <end position="234"/>
    </location>
</feature>
<feature type="transmembrane region" description="Helical" evidence="8">
    <location>
        <begin position="125"/>
        <end position="145"/>
    </location>
</feature>
<evidence type="ECO:0000256" key="2">
    <source>
        <dbReference type="ARBA" id="ARBA00010992"/>
    </source>
</evidence>
<feature type="transmembrane region" description="Helical" evidence="8">
    <location>
        <begin position="470"/>
        <end position="492"/>
    </location>
</feature>
<evidence type="ECO:0000259" key="9">
    <source>
        <dbReference type="PROSITE" id="PS50850"/>
    </source>
</evidence>
<protein>
    <submittedName>
        <fullName evidence="10">Metabolite transport protein YDR387C</fullName>
    </submittedName>
</protein>
<proteinExistence type="inferred from homology"/>
<evidence type="ECO:0000256" key="7">
    <source>
        <dbReference type="SAM" id="MobiDB-lite"/>
    </source>
</evidence>
<gene>
    <name evidence="10" type="primary">CIN10</name>
    <name evidence="10" type="ORF">FIM1_1436</name>
</gene>
<feature type="transmembrane region" description="Helical" evidence="8">
    <location>
        <begin position="380"/>
        <end position="404"/>
    </location>
</feature>
<evidence type="ECO:0000256" key="6">
    <source>
        <dbReference type="ARBA" id="ARBA00023136"/>
    </source>
</evidence>
<feature type="transmembrane region" description="Helical" evidence="8">
    <location>
        <begin position="416"/>
        <end position="437"/>
    </location>
</feature>
<name>A0ABX6ESD5_KLUMA</name>
<evidence type="ECO:0000256" key="8">
    <source>
        <dbReference type="SAM" id="Phobius"/>
    </source>
</evidence>
<keyword evidence="6 8" id="KW-0472">Membrane</keyword>
<organism evidence="10 11">
    <name type="scientific">Kluyveromyces marxianus</name>
    <name type="common">Yeast</name>
    <name type="synonym">Candida kefyr</name>
    <dbReference type="NCBI Taxonomy" id="4911"/>
    <lineage>
        <taxon>Eukaryota</taxon>
        <taxon>Fungi</taxon>
        <taxon>Dikarya</taxon>
        <taxon>Ascomycota</taxon>
        <taxon>Saccharomycotina</taxon>
        <taxon>Saccharomycetes</taxon>
        <taxon>Saccharomycetales</taxon>
        <taxon>Saccharomycetaceae</taxon>
        <taxon>Kluyveromyces</taxon>
    </lineage>
</organism>
<dbReference type="InterPro" id="IPR036259">
    <property type="entry name" value="MFS_trans_sf"/>
</dbReference>
<evidence type="ECO:0000256" key="5">
    <source>
        <dbReference type="ARBA" id="ARBA00022989"/>
    </source>
</evidence>
<evidence type="ECO:0000256" key="4">
    <source>
        <dbReference type="ARBA" id="ARBA00022692"/>
    </source>
</evidence>
<evidence type="ECO:0000313" key="11">
    <source>
        <dbReference type="Proteomes" id="UP000422736"/>
    </source>
</evidence>
<dbReference type="PROSITE" id="PS50850">
    <property type="entry name" value="MFS"/>
    <property type="match status" value="1"/>
</dbReference>
<feature type="transmembrane region" description="Helical" evidence="8">
    <location>
        <begin position="152"/>
        <end position="172"/>
    </location>
</feature>
<feature type="transmembrane region" description="Helical" evidence="8">
    <location>
        <begin position="178"/>
        <end position="199"/>
    </location>
</feature>
<keyword evidence="5 8" id="KW-1133">Transmembrane helix</keyword>
<accession>A0ABX6ESD5</accession>
<feature type="domain" description="Major facilitator superfamily (MFS) profile" evidence="9">
    <location>
        <begin position="83"/>
        <end position="560"/>
    </location>
</feature>
<evidence type="ECO:0000313" key="10">
    <source>
        <dbReference type="EMBL" id="QGN14766.1"/>
    </source>
</evidence>
<dbReference type="InterPro" id="IPR005828">
    <property type="entry name" value="MFS_sugar_transport-like"/>
</dbReference>
<dbReference type="PROSITE" id="PS00217">
    <property type="entry name" value="SUGAR_TRANSPORT_2"/>
    <property type="match status" value="1"/>
</dbReference>
<feature type="compositionally biased region" description="Low complexity" evidence="7">
    <location>
        <begin position="11"/>
        <end position="26"/>
    </location>
</feature>
<dbReference type="SUPFAM" id="SSF103473">
    <property type="entry name" value="MFS general substrate transporter"/>
    <property type="match status" value="1"/>
</dbReference>
<dbReference type="InterPro" id="IPR005829">
    <property type="entry name" value="Sugar_transporter_CS"/>
</dbReference>
<reference evidence="10 11" key="1">
    <citation type="submission" date="2016-03" db="EMBL/GenBank/DDBJ databases">
        <title>How can Kluyveromyces marxianus grow so fast - potential evolutionary course in Saccharomyces Complex revealed by comparative genomics.</title>
        <authorList>
            <person name="Mo W."/>
            <person name="Lu W."/>
            <person name="Yang X."/>
            <person name="Qi J."/>
            <person name="Lv H."/>
        </authorList>
    </citation>
    <scope>NUCLEOTIDE SEQUENCE [LARGE SCALE GENOMIC DNA]</scope>
    <source>
        <strain evidence="10 11">FIM1</strain>
    </source>
</reference>
<feature type="transmembrane region" description="Helical" evidence="8">
    <location>
        <begin position="538"/>
        <end position="556"/>
    </location>
</feature>
<feature type="transmembrane region" description="Helical" evidence="8">
    <location>
        <begin position="246"/>
        <end position="268"/>
    </location>
</feature>
<dbReference type="InterPro" id="IPR020846">
    <property type="entry name" value="MFS_dom"/>
</dbReference>
<reference evidence="10 11" key="2">
    <citation type="submission" date="2019-11" db="EMBL/GenBank/DDBJ databases">
        <authorList>
            <person name="Lu H."/>
        </authorList>
    </citation>
    <scope>NUCLEOTIDE SEQUENCE [LARGE SCALE GENOMIC DNA]</scope>
    <source>
        <strain evidence="10 11">FIM1</strain>
    </source>
</reference>
<dbReference type="Proteomes" id="UP000422736">
    <property type="component" value="Chromosome 2"/>
</dbReference>
<keyword evidence="11" id="KW-1185">Reference proteome</keyword>
<dbReference type="EMBL" id="CP015055">
    <property type="protein sequence ID" value="QGN14766.1"/>
    <property type="molecule type" value="Genomic_DNA"/>
</dbReference>
<feature type="region of interest" description="Disordered" evidence="7">
    <location>
        <begin position="1"/>
        <end position="27"/>
    </location>
</feature>
<evidence type="ECO:0000256" key="1">
    <source>
        <dbReference type="ARBA" id="ARBA00004141"/>
    </source>
</evidence>
<keyword evidence="3" id="KW-0813">Transport</keyword>
<dbReference type="InterPro" id="IPR003663">
    <property type="entry name" value="Sugar/inositol_transpt"/>
</dbReference>
<dbReference type="InterPro" id="IPR050814">
    <property type="entry name" value="Myo-inositol_Transporter"/>
</dbReference>
<feature type="transmembrane region" description="Helical" evidence="8">
    <location>
        <begin position="82"/>
        <end position="105"/>
    </location>
</feature>